<dbReference type="PANTHER" id="PTHR12147:SF58">
    <property type="entry name" value="VACUOLAR MEMBRANE PROTEASE"/>
    <property type="match status" value="1"/>
</dbReference>
<dbReference type="GO" id="GO:0008235">
    <property type="term" value="F:metalloexopeptidase activity"/>
    <property type="evidence" value="ECO:0007669"/>
    <property type="project" value="InterPro"/>
</dbReference>
<feature type="transmembrane region" description="Helical" evidence="9">
    <location>
        <begin position="507"/>
        <end position="529"/>
    </location>
</feature>
<dbReference type="PANTHER" id="PTHR12147">
    <property type="entry name" value="METALLOPEPTIDASE M28 FAMILY MEMBER"/>
    <property type="match status" value="1"/>
</dbReference>
<dbReference type="Proteomes" id="UP000505306">
    <property type="component" value="Chromosome"/>
</dbReference>
<evidence type="ECO:0000256" key="7">
    <source>
        <dbReference type="ARBA" id="ARBA00023180"/>
    </source>
</evidence>
<evidence type="ECO:0000313" key="12">
    <source>
        <dbReference type="Proteomes" id="UP000505306"/>
    </source>
</evidence>
<feature type="transmembrane region" description="Helical" evidence="9">
    <location>
        <begin position="329"/>
        <end position="350"/>
    </location>
</feature>
<evidence type="ECO:0000256" key="4">
    <source>
        <dbReference type="ARBA" id="ARBA00017435"/>
    </source>
</evidence>
<feature type="transmembrane region" description="Helical" evidence="9">
    <location>
        <begin position="404"/>
        <end position="421"/>
    </location>
</feature>
<gene>
    <name evidence="11" type="ORF">G5B37_10965</name>
</gene>
<dbReference type="GO" id="GO:0005774">
    <property type="term" value="C:vacuolar membrane"/>
    <property type="evidence" value="ECO:0007669"/>
    <property type="project" value="UniProtKB-SubCell"/>
</dbReference>
<keyword evidence="9" id="KW-0812">Transmembrane</keyword>
<name>A0A6G6GNF7_9FLAO</name>
<evidence type="ECO:0000256" key="1">
    <source>
        <dbReference type="ARBA" id="ARBA00003273"/>
    </source>
</evidence>
<dbReference type="Pfam" id="PF04389">
    <property type="entry name" value="Peptidase_M28"/>
    <property type="match status" value="1"/>
</dbReference>
<feature type="domain" description="Peptidase M28" evidence="10">
    <location>
        <begin position="101"/>
        <end position="292"/>
    </location>
</feature>
<dbReference type="RefSeq" id="WP_164680076.1">
    <property type="nucleotide sequence ID" value="NZ_CP049057.1"/>
</dbReference>
<sequence length="786" mass="88084">MKFFSGLLSFVIILFFIWYSFFSLMPSSGTPATADKTQFSTQRALQPLKEITKAPHFHGSEEHTRVREYLVQQLQELGLETEVQEGFVLNESWRGLDKPKNVIGVLKGSGNGKSLILLSHYDSAKVPSFGASDAGSGIVTILESLRAYKAAGKTPKNDIIVLFSDAEELGLDGAQLFVHKHPLAKNAGLVLNFEARGSGGPSNMILETNGGNANLVKAFVDANPEYPVASSLMYSIYKMLPNDTDSTVFREDGDIDSFFFAFIDDHYDYHTANDNVENLDENTLQHQGSYLLPLLHYFGDADLSTLKAEEDYVYVNAPFVKMISYPFSWILPMLIIAIVLFLALVFYGISRGKLKGKAIGKGFAAFLLSLILCGAVGYFGWMLLKIIYPHYGEIQHGFTYNGHWYIAFFVVLSSAIVFKIYRNFKVAKDVPSFYVAPLIFWIIINVVVFVMLKGAAYWIIPVFFGLLSFFILLKQEKPSLILLTLLAIPALSFFAPLIQFFPVGLGLEMLVISCVFVVLLFGLVVPVFGRYRWKNIIALSAAVFAVVLFFVANAKSDFTETRQKPNSLIYYQNADTNKNYWLTYDNILDSWTQGYLGNSPEAANKFITNAAGSKYNTGYSFGAPAPEKSITPFEVRLEEDSVNNGQRSVTFTIIPKRDVHEIDVYTDVETQFSSLAFNGQIVSQDTVNNGYYKRKSNTLVRYFVADHDSLEISYTTNAATDVQFQVMEYSYDLLNHPQFTINKRPKNTMPKPFINTDAVVVKRSFSVANLPKKIKDTLIETPAIDD</sequence>
<dbReference type="InterPro" id="IPR007484">
    <property type="entry name" value="Peptidase_M28"/>
</dbReference>
<keyword evidence="12" id="KW-1185">Reference proteome</keyword>
<feature type="transmembrane region" description="Helical" evidence="9">
    <location>
        <begin position="433"/>
        <end position="450"/>
    </location>
</feature>
<organism evidence="11 12">
    <name type="scientific">Rasiella rasia</name>
    <dbReference type="NCBI Taxonomy" id="2744027"/>
    <lineage>
        <taxon>Bacteria</taxon>
        <taxon>Pseudomonadati</taxon>
        <taxon>Bacteroidota</taxon>
        <taxon>Flavobacteriia</taxon>
        <taxon>Flavobacteriales</taxon>
        <taxon>Flavobacteriaceae</taxon>
        <taxon>Rasiella</taxon>
    </lineage>
</organism>
<reference evidence="11 12" key="1">
    <citation type="submission" date="2020-02" db="EMBL/GenBank/DDBJ databases">
        <title>Complete genome sequence of Flavobacteriaceae bacterium.</title>
        <authorList>
            <person name="Kim S.-J."/>
            <person name="Kim Y.-S."/>
            <person name="Kim K.-H."/>
        </authorList>
    </citation>
    <scope>NUCLEOTIDE SEQUENCE [LARGE SCALE GENOMIC DNA]</scope>
    <source>
        <strain evidence="11 12">RR4-40</strain>
    </source>
</reference>
<evidence type="ECO:0000256" key="5">
    <source>
        <dbReference type="ARBA" id="ARBA00022554"/>
    </source>
</evidence>
<dbReference type="GO" id="GO:0006508">
    <property type="term" value="P:proteolysis"/>
    <property type="evidence" value="ECO:0007669"/>
    <property type="project" value="InterPro"/>
</dbReference>
<dbReference type="AlphaFoldDB" id="A0A6G6GNF7"/>
<dbReference type="EMBL" id="CP049057">
    <property type="protein sequence ID" value="QIE60064.1"/>
    <property type="molecule type" value="Genomic_DNA"/>
</dbReference>
<keyword evidence="7" id="KW-0325">Glycoprotein</keyword>
<keyword evidence="5" id="KW-0926">Vacuole</keyword>
<keyword evidence="6 9" id="KW-1133">Transmembrane helix</keyword>
<dbReference type="KEGG" id="mgel:G5B37_10965"/>
<proteinExistence type="inferred from homology"/>
<feature type="transmembrane region" description="Helical" evidence="9">
    <location>
        <begin position="480"/>
        <end position="501"/>
    </location>
</feature>
<comment type="subcellular location">
    <subcellularLocation>
        <location evidence="2">Vacuole membrane</location>
        <topology evidence="2">Multi-pass membrane protein</topology>
    </subcellularLocation>
</comment>
<evidence type="ECO:0000256" key="8">
    <source>
        <dbReference type="ARBA" id="ARBA00031512"/>
    </source>
</evidence>
<dbReference type="SUPFAM" id="SSF53187">
    <property type="entry name" value="Zn-dependent exopeptidases"/>
    <property type="match status" value="1"/>
</dbReference>
<comment type="function">
    <text evidence="1">May be involved in vacuolar sorting and osmoregulation.</text>
</comment>
<evidence type="ECO:0000256" key="6">
    <source>
        <dbReference type="ARBA" id="ARBA00022989"/>
    </source>
</evidence>
<feature type="transmembrane region" description="Helical" evidence="9">
    <location>
        <begin position="536"/>
        <end position="554"/>
    </location>
</feature>
<protein>
    <recommendedName>
        <fullName evidence="4">Vacuolar membrane protease</fullName>
    </recommendedName>
    <alternativeName>
        <fullName evidence="8">FXNA-related family protease 1</fullName>
    </alternativeName>
</protein>
<feature type="transmembrane region" description="Helical" evidence="9">
    <location>
        <begin position="456"/>
        <end position="473"/>
    </location>
</feature>
<keyword evidence="11" id="KW-0378">Hydrolase</keyword>
<feature type="transmembrane region" description="Helical" evidence="9">
    <location>
        <begin position="362"/>
        <end position="384"/>
    </location>
</feature>
<dbReference type="InterPro" id="IPR045175">
    <property type="entry name" value="M28_fam"/>
</dbReference>
<evidence type="ECO:0000256" key="3">
    <source>
        <dbReference type="ARBA" id="ARBA00010918"/>
    </source>
</evidence>
<keyword evidence="9" id="KW-0472">Membrane</keyword>
<accession>A0A6G6GNF7</accession>
<evidence type="ECO:0000256" key="2">
    <source>
        <dbReference type="ARBA" id="ARBA00004128"/>
    </source>
</evidence>
<comment type="similarity">
    <text evidence="3">Belongs to the peptidase M28 family.</text>
</comment>
<evidence type="ECO:0000259" key="10">
    <source>
        <dbReference type="Pfam" id="PF04389"/>
    </source>
</evidence>
<evidence type="ECO:0000256" key="9">
    <source>
        <dbReference type="SAM" id="Phobius"/>
    </source>
</evidence>
<evidence type="ECO:0000313" key="11">
    <source>
        <dbReference type="EMBL" id="QIE60064.1"/>
    </source>
</evidence>
<dbReference type="Gene3D" id="3.40.630.10">
    <property type="entry name" value="Zn peptidases"/>
    <property type="match status" value="1"/>
</dbReference>